<proteinExistence type="predicted"/>
<dbReference type="EMBL" id="LAZR01006700">
    <property type="protein sequence ID" value="KKM90226.1"/>
    <property type="molecule type" value="Genomic_DNA"/>
</dbReference>
<sequence length="146" mass="16987">MTRELVHDRLTQEPKPGESPELFVEHAIIALWELRIAEQLIWLDHKTYRDAETRALVKEHHGHLSHEALEFLSLLLKDCAAVEQEIRNTSSDNSSYVIRGNRTNKINSGRLLRYLRNKWGFNQTKATRVLRELEDFTHTLLAYAAA</sequence>
<accession>A0A0F9LT33</accession>
<dbReference type="AlphaFoldDB" id="A0A0F9LT33"/>
<organism evidence="1">
    <name type="scientific">marine sediment metagenome</name>
    <dbReference type="NCBI Taxonomy" id="412755"/>
    <lineage>
        <taxon>unclassified sequences</taxon>
        <taxon>metagenomes</taxon>
        <taxon>ecological metagenomes</taxon>
    </lineage>
</organism>
<reference evidence="1" key="1">
    <citation type="journal article" date="2015" name="Nature">
        <title>Complex archaea that bridge the gap between prokaryotes and eukaryotes.</title>
        <authorList>
            <person name="Spang A."/>
            <person name="Saw J.H."/>
            <person name="Jorgensen S.L."/>
            <person name="Zaremba-Niedzwiedzka K."/>
            <person name="Martijn J."/>
            <person name="Lind A.E."/>
            <person name="van Eijk R."/>
            <person name="Schleper C."/>
            <person name="Guy L."/>
            <person name="Ettema T.J."/>
        </authorList>
    </citation>
    <scope>NUCLEOTIDE SEQUENCE</scope>
</reference>
<protein>
    <submittedName>
        <fullName evidence="1">Uncharacterized protein</fullName>
    </submittedName>
</protein>
<name>A0A0F9LT33_9ZZZZ</name>
<gene>
    <name evidence="1" type="ORF">LCGC14_1240760</name>
</gene>
<comment type="caution">
    <text evidence="1">The sequence shown here is derived from an EMBL/GenBank/DDBJ whole genome shotgun (WGS) entry which is preliminary data.</text>
</comment>
<evidence type="ECO:0000313" key="1">
    <source>
        <dbReference type="EMBL" id="KKM90226.1"/>
    </source>
</evidence>